<sequence>MKDKSTPQCHAKQITKGDIYQGVAHFNKAWHFNHSARNPAGYSDNN</sequence>
<comment type="caution">
    <text evidence="1">The sequence shown here is derived from an EMBL/GenBank/DDBJ whole genome shotgun (WGS) entry which is preliminary data.</text>
</comment>
<dbReference type="AlphaFoldDB" id="X1PZZ8"/>
<organism evidence="1">
    <name type="scientific">marine sediment metagenome</name>
    <dbReference type="NCBI Taxonomy" id="412755"/>
    <lineage>
        <taxon>unclassified sequences</taxon>
        <taxon>metagenomes</taxon>
        <taxon>ecological metagenomes</taxon>
    </lineage>
</organism>
<evidence type="ECO:0000313" key="1">
    <source>
        <dbReference type="EMBL" id="GAI61513.1"/>
    </source>
</evidence>
<accession>X1PZZ8</accession>
<protein>
    <submittedName>
        <fullName evidence="1">Uncharacterized protein</fullName>
    </submittedName>
</protein>
<gene>
    <name evidence="1" type="ORF">S12H4_01283</name>
</gene>
<proteinExistence type="predicted"/>
<dbReference type="EMBL" id="BARW01000244">
    <property type="protein sequence ID" value="GAI61513.1"/>
    <property type="molecule type" value="Genomic_DNA"/>
</dbReference>
<name>X1PZZ8_9ZZZZ</name>
<reference evidence="1" key="1">
    <citation type="journal article" date="2014" name="Front. Microbiol.">
        <title>High frequency of phylogenetically diverse reductive dehalogenase-homologous genes in deep subseafloor sedimentary metagenomes.</title>
        <authorList>
            <person name="Kawai M."/>
            <person name="Futagami T."/>
            <person name="Toyoda A."/>
            <person name="Takaki Y."/>
            <person name="Nishi S."/>
            <person name="Hori S."/>
            <person name="Arai W."/>
            <person name="Tsubouchi T."/>
            <person name="Morono Y."/>
            <person name="Uchiyama I."/>
            <person name="Ito T."/>
            <person name="Fujiyama A."/>
            <person name="Inagaki F."/>
            <person name="Takami H."/>
        </authorList>
    </citation>
    <scope>NUCLEOTIDE SEQUENCE</scope>
    <source>
        <strain evidence="1">Expedition CK06-06</strain>
    </source>
</reference>